<evidence type="ECO:0000256" key="1">
    <source>
        <dbReference type="ARBA" id="ARBA00004173"/>
    </source>
</evidence>
<keyword evidence="4" id="KW-0689">Ribosomal protein</keyword>
<feature type="region of interest" description="Disordered" evidence="8">
    <location>
        <begin position="1"/>
        <end position="78"/>
    </location>
</feature>
<dbReference type="Proteomes" id="UP000694560">
    <property type="component" value="Unplaced"/>
</dbReference>
<dbReference type="InterPro" id="IPR008092">
    <property type="entry name" value="Ribosomal_mS29_met"/>
</dbReference>
<dbReference type="PANTHER" id="PTHR12810">
    <property type="entry name" value="MITOCHONDRIAL 28S RIBOSOMAL PROTEIN S29"/>
    <property type="match status" value="1"/>
</dbReference>
<organism evidence="10 11">
    <name type="scientific">Malurus cyaneus samueli</name>
    <dbReference type="NCBI Taxonomy" id="2593467"/>
    <lineage>
        <taxon>Eukaryota</taxon>
        <taxon>Metazoa</taxon>
        <taxon>Chordata</taxon>
        <taxon>Craniata</taxon>
        <taxon>Vertebrata</taxon>
        <taxon>Euteleostomi</taxon>
        <taxon>Archelosauria</taxon>
        <taxon>Archosauria</taxon>
        <taxon>Dinosauria</taxon>
        <taxon>Saurischia</taxon>
        <taxon>Theropoda</taxon>
        <taxon>Coelurosauria</taxon>
        <taxon>Aves</taxon>
        <taxon>Neognathae</taxon>
        <taxon>Neoaves</taxon>
        <taxon>Telluraves</taxon>
        <taxon>Australaves</taxon>
        <taxon>Passeriformes</taxon>
        <taxon>Meliphagoidea</taxon>
        <taxon>Maluridae</taxon>
        <taxon>Malurus</taxon>
    </lineage>
</organism>
<dbReference type="Ensembl" id="ENSMCST00000000504.1">
    <property type="protein sequence ID" value="ENSMCSP00000000490.1"/>
    <property type="gene ID" value="ENSMCSG00000000303.1"/>
</dbReference>
<dbReference type="GO" id="GO:0003735">
    <property type="term" value="F:structural constituent of ribosome"/>
    <property type="evidence" value="ECO:0007669"/>
    <property type="project" value="TreeGrafter"/>
</dbReference>
<feature type="compositionally biased region" description="Pro residues" evidence="8">
    <location>
        <begin position="58"/>
        <end position="71"/>
    </location>
</feature>
<accession>A0A8C5T6J7</accession>
<reference evidence="10" key="1">
    <citation type="submission" date="2025-08" db="UniProtKB">
        <authorList>
            <consortium name="Ensembl"/>
        </authorList>
    </citation>
    <scope>IDENTIFICATION</scope>
</reference>
<evidence type="ECO:0000256" key="4">
    <source>
        <dbReference type="ARBA" id="ARBA00022980"/>
    </source>
</evidence>
<reference evidence="10" key="2">
    <citation type="submission" date="2025-09" db="UniProtKB">
        <authorList>
            <consortium name="Ensembl"/>
        </authorList>
    </citation>
    <scope>IDENTIFICATION</scope>
</reference>
<dbReference type="GO" id="GO:0006915">
    <property type="term" value="P:apoptotic process"/>
    <property type="evidence" value="ECO:0007669"/>
    <property type="project" value="InterPro"/>
</dbReference>
<dbReference type="OrthoDB" id="274828at2759"/>
<proteinExistence type="inferred from homology"/>
<keyword evidence="9" id="KW-0472">Membrane</keyword>
<evidence type="ECO:0000256" key="5">
    <source>
        <dbReference type="ARBA" id="ARBA00023128"/>
    </source>
</evidence>
<evidence type="ECO:0000256" key="7">
    <source>
        <dbReference type="ARBA" id="ARBA00035140"/>
    </source>
</evidence>
<evidence type="ECO:0000256" key="6">
    <source>
        <dbReference type="ARBA" id="ARBA00023274"/>
    </source>
</evidence>
<name>A0A8C5T6J7_9PASS</name>
<protein>
    <recommendedName>
        <fullName evidence="7">Small ribosomal subunit protein mS29</fullName>
    </recommendedName>
</protein>
<keyword evidence="11" id="KW-1185">Reference proteome</keyword>
<keyword evidence="9" id="KW-0812">Transmembrane</keyword>
<keyword evidence="6" id="KW-0687">Ribonucleoprotein</keyword>
<feature type="region of interest" description="Disordered" evidence="8">
    <location>
        <begin position="338"/>
        <end position="360"/>
    </location>
</feature>
<sequence>SQFQIQTLASNSGRRPLCRPGPIPQCPKPQSQSPIPNPQSRIPDRRPDKRPVSQSPNPHNPKPQSPIPIPNPQSQSQIQTLGEARVLVRRPALELLSLLKGSDFTRPAVRYLIYGERGTGKSLSLSHVLHGCWRQGWLILHVPDAHAWVRSCRELLPSSHRRERLEQPLQASAWLRAFKSCNERFLTEVRGLSRVRSASDAVGVVLRELRQQCQRGSFRLLVAVDGVNALWGRTALRRDDGTPVRKGQLGTGWDLGVFCVDFGCILAVFWVGFGCIFAVFWVVFWPYPPDPSQEGFDALDPFVPIAVPNYSPREFESCYSYYLERRWLQHPNGQCWEGKGGEGREGRGGRGRREGRGGEA</sequence>
<keyword evidence="9" id="KW-1133">Transmembrane helix</keyword>
<evidence type="ECO:0000256" key="3">
    <source>
        <dbReference type="ARBA" id="ARBA00022946"/>
    </source>
</evidence>
<dbReference type="PANTHER" id="PTHR12810:SF0">
    <property type="entry name" value="SMALL RIBOSOMAL SUBUNIT PROTEIN MS29"/>
    <property type="match status" value="1"/>
</dbReference>
<feature type="compositionally biased region" description="Basic and acidic residues" evidence="8">
    <location>
        <begin position="42"/>
        <end position="51"/>
    </location>
</feature>
<comment type="subcellular location">
    <subcellularLocation>
        <location evidence="1">Mitochondrion</location>
    </subcellularLocation>
</comment>
<feature type="compositionally biased region" description="Low complexity" evidence="8">
    <location>
        <begin position="28"/>
        <end position="41"/>
    </location>
</feature>
<dbReference type="AlphaFoldDB" id="A0A8C5T6J7"/>
<dbReference type="InterPro" id="IPR019368">
    <property type="entry name" value="Ribosomal_mS29"/>
</dbReference>
<comment type="similarity">
    <text evidence="2">Belongs to the mitochondrion-specific ribosomal protein mS29 family.</text>
</comment>
<feature type="compositionally biased region" description="Basic and acidic residues" evidence="8">
    <location>
        <begin position="339"/>
        <end position="360"/>
    </location>
</feature>
<evidence type="ECO:0000313" key="10">
    <source>
        <dbReference type="Ensembl" id="ENSMCSP00000000490.1"/>
    </source>
</evidence>
<keyword evidence="5" id="KW-0496">Mitochondrion</keyword>
<dbReference type="Pfam" id="PF10236">
    <property type="entry name" value="DAP3"/>
    <property type="match status" value="2"/>
</dbReference>
<keyword evidence="3" id="KW-0809">Transit peptide</keyword>
<evidence type="ECO:0000256" key="8">
    <source>
        <dbReference type="SAM" id="MobiDB-lite"/>
    </source>
</evidence>
<feature type="transmembrane region" description="Helical" evidence="9">
    <location>
        <begin position="255"/>
        <end position="284"/>
    </location>
</feature>
<evidence type="ECO:0000313" key="11">
    <source>
        <dbReference type="Proteomes" id="UP000694560"/>
    </source>
</evidence>
<evidence type="ECO:0000256" key="9">
    <source>
        <dbReference type="SAM" id="Phobius"/>
    </source>
</evidence>
<evidence type="ECO:0000256" key="2">
    <source>
        <dbReference type="ARBA" id="ARBA00009863"/>
    </source>
</evidence>
<feature type="compositionally biased region" description="Polar residues" evidence="8">
    <location>
        <begin position="1"/>
        <end position="13"/>
    </location>
</feature>
<dbReference type="PRINTS" id="PR01716">
    <property type="entry name" value="DEATHASSOCP3"/>
</dbReference>
<dbReference type="GO" id="GO:0005763">
    <property type="term" value="C:mitochondrial small ribosomal subunit"/>
    <property type="evidence" value="ECO:0007669"/>
    <property type="project" value="TreeGrafter"/>
</dbReference>